<dbReference type="InterPro" id="IPR055294">
    <property type="entry name" value="FBL60-like"/>
</dbReference>
<name>A0A2G5C3V7_AQUCA</name>
<dbReference type="PANTHER" id="PTHR31293">
    <property type="entry name" value="RNI-LIKE SUPERFAMILY PROTEIN"/>
    <property type="match status" value="1"/>
</dbReference>
<reference evidence="2 3" key="1">
    <citation type="submission" date="2017-09" db="EMBL/GenBank/DDBJ databases">
        <title>WGS assembly of Aquilegia coerulea Goldsmith.</title>
        <authorList>
            <person name="Hodges S."/>
            <person name="Kramer E."/>
            <person name="Nordborg M."/>
            <person name="Tomkins J."/>
            <person name="Borevitz J."/>
            <person name="Derieg N."/>
            <person name="Yan J."/>
            <person name="Mihaltcheva S."/>
            <person name="Hayes R.D."/>
            <person name="Rokhsar D."/>
        </authorList>
    </citation>
    <scope>NUCLEOTIDE SEQUENCE [LARGE SCALE GENOMIC DNA]</scope>
    <source>
        <strain evidence="3">cv. Goldsmith</strain>
    </source>
</reference>
<sequence>MISYLPNGIRSHIVSFLPLEEALRTSILSTQWRHACSLLSNLDFSPYKLQNHEKIKVSDYRDLIYNTLLLHDGSVINKFGLHVEIDGVDITMHHVHAWIAFAVRHNVSNLKFWSSSLSNLETRLPLCVFTCSTLTELRLSYIRLILPSTFIFPMVTASEVTHVKFYD</sequence>
<dbReference type="InterPro" id="IPR036047">
    <property type="entry name" value="F-box-like_dom_sf"/>
</dbReference>
<dbReference type="OrthoDB" id="1848700at2759"/>
<organism evidence="2 3">
    <name type="scientific">Aquilegia coerulea</name>
    <name type="common">Rocky mountain columbine</name>
    <dbReference type="NCBI Taxonomy" id="218851"/>
    <lineage>
        <taxon>Eukaryota</taxon>
        <taxon>Viridiplantae</taxon>
        <taxon>Streptophyta</taxon>
        <taxon>Embryophyta</taxon>
        <taxon>Tracheophyta</taxon>
        <taxon>Spermatophyta</taxon>
        <taxon>Magnoliopsida</taxon>
        <taxon>Ranunculales</taxon>
        <taxon>Ranunculaceae</taxon>
        <taxon>Thalictroideae</taxon>
        <taxon>Aquilegia</taxon>
    </lineage>
</organism>
<feature type="domain" description="F-box" evidence="1">
    <location>
        <begin position="2"/>
        <end position="40"/>
    </location>
</feature>
<dbReference type="EMBL" id="KZ305118">
    <property type="protein sequence ID" value="PIA25984.1"/>
    <property type="molecule type" value="Genomic_DNA"/>
</dbReference>
<accession>A0A2G5C3V7</accession>
<evidence type="ECO:0000313" key="2">
    <source>
        <dbReference type="EMBL" id="PIA25984.1"/>
    </source>
</evidence>
<dbReference type="Gene3D" id="3.80.10.10">
    <property type="entry name" value="Ribonuclease Inhibitor"/>
    <property type="match status" value="1"/>
</dbReference>
<protein>
    <recommendedName>
        <fullName evidence="1">F-box domain-containing protein</fullName>
    </recommendedName>
</protein>
<dbReference type="Proteomes" id="UP000230069">
    <property type="component" value="Unassembled WGS sequence"/>
</dbReference>
<evidence type="ECO:0000313" key="3">
    <source>
        <dbReference type="Proteomes" id="UP000230069"/>
    </source>
</evidence>
<dbReference type="STRING" id="218851.A0A2G5C3V7"/>
<dbReference type="AlphaFoldDB" id="A0A2G5C3V7"/>
<keyword evidence="3" id="KW-1185">Reference proteome</keyword>
<dbReference type="InterPro" id="IPR032675">
    <property type="entry name" value="LRR_dom_sf"/>
</dbReference>
<proteinExistence type="predicted"/>
<evidence type="ECO:0000259" key="1">
    <source>
        <dbReference type="Pfam" id="PF00646"/>
    </source>
</evidence>
<dbReference type="InParanoid" id="A0A2G5C3V7"/>
<dbReference type="PANTHER" id="PTHR31293:SF12">
    <property type="entry name" value="RNI-LIKE SUPERFAMILY PROTEIN"/>
    <property type="match status" value="1"/>
</dbReference>
<gene>
    <name evidence="2" type="ORF">AQUCO_10200037v1</name>
</gene>
<dbReference type="Pfam" id="PF00646">
    <property type="entry name" value="F-box"/>
    <property type="match status" value="1"/>
</dbReference>
<dbReference type="SUPFAM" id="SSF81383">
    <property type="entry name" value="F-box domain"/>
    <property type="match status" value="1"/>
</dbReference>
<dbReference type="InterPro" id="IPR001810">
    <property type="entry name" value="F-box_dom"/>
</dbReference>